<organism evidence="2 3">
    <name type="scientific">Leishmania shawi</name>
    <dbReference type="NCBI Taxonomy" id="5680"/>
    <lineage>
        <taxon>Eukaryota</taxon>
        <taxon>Discoba</taxon>
        <taxon>Euglenozoa</taxon>
        <taxon>Kinetoplastea</taxon>
        <taxon>Metakinetoplastina</taxon>
        <taxon>Trypanosomatida</taxon>
        <taxon>Trypanosomatidae</taxon>
        <taxon>Leishmaniinae</taxon>
        <taxon>Leishmania</taxon>
        <taxon>Leishmania guyanensis species complex</taxon>
    </lineage>
</organism>
<protein>
    <submittedName>
        <fullName evidence="2">Uncharacterized protein</fullName>
    </submittedName>
</protein>
<accession>A0ABR3EF92</accession>
<proteinExistence type="predicted"/>
<feature type="region of interest" description="Disordered" evidence="1">
    <location>
        <begin position="249"/>
        <end position="292"/>
    </location>
</feature>
<feature type="region of interest" description="Disordered" evidence="1">
    <location>
        <begin position="72"/>
        <end position="98"/>
    </location>
</feature>
<comment type="caution">
    <text evidence="2">The sequence shown here is derived from an EMBL/GenBank/DDBJ whole genome shotgun (WGS) entry which is preliminary data.</text>
</comment>
<gene>
    <name evidence="2" type="ORF">Q4I29_000881</name>
</gene>
<evidence type="ECO:0000313" key="2">
    <source>
        <dbReference type="EMBL" id="KAL0512864.1"/>
    </source>
</evidence>
<sequence length="292" mass="32615">MCIQLNTVNQRTHLCVVPVSSAGEGQRVATWAHEKGNGPLDAVASVTDEPRTFCFLFPLLLHSLLPHTHTSTHSRTVEAPHRAFAPPPSLSTSPSRLPSPLQAREMAHVIPKALHKRIKGTNVEVRKEVTDDNTDAQSALLYSIHADDETELRWLHNTLRPERNLVHPSDAFLRGIKTLHPAAIFNTFDVKKAKLRRLTKHERDKATAMKRRKEEVAPTAAYKAAVNPHKTPRTGGAAPADEVRVLSRGMNKSQKARSRRRAAHKSGKVAEAPKTFFTKWKKRKQEKIGRGL</sequence>
<feature type="compositionally biased region" description="Basic residues" evidence="1">
    <location>
        <begin position="254"/>
        <end position="267"/>
    </location>
</feature>
<dbReference type="EMBL" id="JBAMZM010000005">
    <property type="protein sequence ID" value="KAL0512864.1"/>
    <property type="molecule type" value="Genomic_DNA"/>
</dbReference>
<reference evidence="2 3" key="1">
    <citation type="submission" date="2024-02" db="EMBL/GenBank/DDBJ databases">
        <title>FIRST GENOME SEQUENCES OF Leishmania (Viannia) shawi, Leishmania (Viannia) lindenbergi AND Leishmania (Viannia) utingensis.</title>
        <authorList>
            <person name="Resadore F."/>
            <person name="Custodio M.G.F."/>
            <person name="Boite M.C."/>
            <person name="Cupolillo E."/>
            <person name="Ferreira G.E.M."/>
        </authorList>
    </citation>
    <scope>NUCLEOTIDE SEQUENCE [LARGE SCALE GENOMIC DNA]</scope>
    <source>
        <strain evidence="2 3">MCEB/BR/1984/M8408</strain>
    </source>
</reference>
<keyword evidence="3" id="KW-1185">Reference proteome</keyword>
<name>A0ABR3EF92_9TRYP</name>
<evidence type="ECO:0000256" key="1">
    <source>
        <dbReference type="SAM" id="MobiDB-lite"/>
    </source>
</evidence>
<dbReference type="Proteomes" id="UP001443563">
    <property type="component" value="Unassembled WGS sequence"/>
</dbReference>
<evidence type="ECO:0000313" key="3">
    <source>
        <dbReference type="Proteomes" id="UP001443563"/>
    </source>
</evidence>